<dbReference type="PANTHER" id="PTHR44360">
    <property type="entry name" value="DNAJ HOMOLOG SUBFAMILY B MEMBER 9"/>
    <property type="match status" value="1"/>
</dbReference>
<dbReference type="HOGENOM" id="CLU_1792030_0_0_2"/>
<accession>A0A075MSA9</accession>
<sequence>MATYQVSNYYEVLGLKPGASQEEIKKSFRSLAMKYHPDKNKGSEESKQKFMKIVEAYEVLSDTQSRKKYDENAFSVSTHAEWTPSADFARVYSYEELKRQYRQGGNIRGGMWDISDKASMGMWKATMILFAGLAAIVIYILILR</sequence>
<name>A0A075MSA9_9ARCH</name>
<dbReference type="PROSITE" id="PS50076">
    <property type="entry name" value="DNAJ_2"/>
    <property type="match status" value="1"/>
</dbReference>
<dbReference type="GO" id="GO:0051787">
    <property type="term" value="F:misfolded protein binding"/>
    <property type="evidence" value="ECO:0007669"/>
    <property type="project" value="TreeGrafter"/>
</dbReference>
<evidence type="ECO:0000313" key="4">
    <source>
        <dbReference type="EMBL" id="AIF84000.1"/>
    </source>
</evidence>
<dbReference type="SMART" id="SM00271">
    <property type="entry name" value="DnaJ"/>
    <property type="match status" value="1"/>
</dbReference>
<dbReference type="GO" id="GO:0051087">
    <property type="term" value="F:protein-folding chaperone binding"/>
    <property type="evidence" value="ECO:0007669"/>
    <property type="project" value="TreeGrafter"/>
</dbReference>
<keyword evidence="2" id="KW-1133">Transmembrane helix</keyword>
<keyword evidence="1" id="KW-0143">Chaperone</keyword>
<dbReference type="PROSITE" id="PS00636">
    <property type="entry name" value="DNAJ_1"/>
    <property type="match status" value="1"/>
</dbReference>
<dbReference type="CDD" id="cd06257">
    <property type="entry name" value="DnaJ"/>
    <property type="match status" value="1"/>
</dbReference>
<organism evidence="4 5">
    <name type="scientific">Candidatus Nitrososphaera evergladensis SR1</name>
    <dbReference type="NCBI Taxonomy" id="1459636"/>
    <lineage>
        <taxon>Archaea</taxon>
        <taxon>Nitrososphaerota</taxon>
        <taxon>Nitrososphaeria</taxon>
        <taxon>Nitrososphaerales</taxon>
        <taxon>Nitrososphaeraceae</taxon>
        <taxon>Nitrososphaera</taxon>
    </lineage>
</organism>
<evidence type="ECO:0000259" key="3">
    <source>
        <dbReference type="PROSITE" id="PS50076"/>
    </source>
</evidence>
<dbReference type="Pfam" id="PF00226">
    <property type="entry name" value="DnaJ"/>
    <property type="match status" value="1"/>
</dbReference>
<keyword evidence="5" id="KW-1185">Reference proteome</keyword>
<proteinExistence type="predicted"/>
<evidence type="ECO:0000313" key="5">
    <source>
        <dbReference type="Proteomes" id="UP000028194"/>
    </source>
</evidence>
<feature type="transmembrane region" description="Helical" evidence="2">
    <location>
        <begin position="121"/>
        <end position="142"/>
    </location>
</feature>
<dbReference type="KEGG" id="nev:NTE_01942"/>
<dbReference type="GO" id="GO:0036503">
    <property type="term" value="P:ERAD pathway"/>
    <property type="evidence" value="ECO:0007669"/>
    <property type="project" value="TreeGrafter"/>
</dbReference>
<dbReference type="eggNOG" id="arCOG02846">
    <property type="taxonomic scope" value="Archaea"/>
</dbReference>
<feature type="domain" description="J" evidence="3">
    <location>
        <begin position="8"/>
        <end position="73"/>
    </location>
</feature>
<dbReference type="PRINTS" id="PR00625">
    <property type="entry name" value="JDOMAIN"/>
</dbReference>
<keyword evidence="2" id="KW-0812">Transmembrane</keyword>
<reference evidence="4 5" key="1">
    <citation type="journal article" date="2014" name="PLoS ONE">
        <title>Genome Sequence of Candidatus Nitrososphaera evergladensis from Group I.1b Enriched from Everglades Soil Reveals Novel Genomic Features of the Ammonia-Oxidizing Archaea.</title>
        <authorList>
            <person name="Zhalnina K.V."/>
            <person name="Dias R."/>
            <person name="Leonard M.T."/>
            <person name="Dorr de Quadros P."/>
            <person name="Camargo F.A."/>
            <person name="Drew J.C."/>
            <person name="Farmerie W.G."/>
            <person name="Daroub S.H."/>
            <person name="Triplett E.W."/>
        </authorList>
    </citation>
    <scope>NUCLEOTIDE SEQUENCE [LARGE SCALE GENOMIC DNA]</scope>
    <source>
        <strain evidence="4 5">SR1</strain>
    </source>
</reference>
<dbReference type="InterPro" id="IPR051948">
    <property type="entry name" value="Hsp70_co-chaperone_J-domain"/>
</dbReference>
<dbReference type="EMBL" id="CP007174">
    <property type="protein sequence ID" value="AIF84000.1"/>
    <property type="molecule type" value="Genomic_DNA"/>
</dbReference>
<dbReference type="Gene3D" id="1.10.287.110">
    <property type="entry name" value="DnaJ domain"/>
    <property type="match status" value="1"/>
</dbReference>
<evidence type="ECO:0000256" key="1">
    <source>
        <dbReference type="ARBA" id="ARBA00023186"/>
    </source>
</evidence>
<keyword evidence="2" id="KW-0472">Membrane</keyword>
<dbReference type="InterPro" id="IPR018253">
    <property type="entry name" value="DnaJ_domain_CS"/>
</dbReference>
<gene>
    <name evidence="4" type="ORF">NTE_01942</name>
</gene>
<protein>
    <submittedName>
        <fullName evidence="4">DnaJ-class molecular chaperone with C-terminal Zn finger domain</fullName>
    </submittedName>
</protein>
<dbReference type="STRING" id="1459636.NTE_01942"/>
<dbReference type="SUPFAM" id="SSF46565">
    <property type="entry name" value="Chaperone J-domain"/>
    <property type="match status" value="1"/>
</dbReference>
<dbReference type="Proteomes" id="UP000028194">
    <property type="component" value="Chromosome"/>
</dbReference>
<dbReference type="PANTHER" id="PTHR44360:SF1">
    <property type="entry name" value="DNAJ HOMOLOG SUBFAMILY B MEMBER 9"/>
    <property type="match status" value="1"/>
</dbReference>
<evidence type="ECO:0000256" key="2">
    <source>
        <dbReference type="SAM" id="Phobius"/>
    </source>
</evidence>
<dbReference type="AlphaFoldDB" id="A0A075MSA9"/>
<dbReference type="InterPro" id="IPR001623">
    <property type="entry name" value="DnaJ_domain"/>
</dbReference>
<dbReference type="InterPro" id="IPR036869">
    <property type="entry name" value="J_dom_sf"/>
</dbReference>